<feature type="non-terminal residue" evidence="1">
    <location>
        <position position="1"/>
    </location>
</feature>
<keyword evidence="2" id="KW-1185">Reference proteome</keyword>
<gene>
    <name evidence="1" type="ORF">NE398_21420</name>
</gene>
<accession>A0A9X3XST0</accession>
<reference evidence="1" key="1">
    <citation type="submission" date="2022-05" db="EMBL/GenBank/DDBJ databases">
        <title>Draft genome sequence of Clostridium tertium strain CP3 isolated from Peru.</title>
        <authorList>
            <person name="Hurtado R."/>
            <person name="Lima L."/>
            <person name="Sousa T."/>
            <person name="Jaiswal A.K."/>
            <person name="Tiwari S."/>
            <person name="Maturrano L."/>
            <person name="Brenig B."/>
            <person name="Azevedo V."/>
        </authorList>
    </citation>
    <scope>NUCLEOTIDE SEQUENCE</scope>
    <source>
        <strain evidence="1">CP3</strain>
    </source>
</reference>
<name>A0A9X3XST0_9CLOT</name>
<evidence type="ECO:0000313" key="1">
    <source>
        <dbReference type="EMBL" id="MDC4242682.1"/>
    </source>
</evidence>
<protein>
    <recommendedName>
        <fullName evidence="3">Replication terminator protein</fullName>
    </recommendedName>
</protein>
<dbReference type="Proteomes" id="UP001141183">
    <property type="component" value="Unassembled WGS sequence"/>
</dbReference>
<sequence length="152" mass="16871">FSNSCNYILSIENQIIIKRRMIMEKFINLETFADGALAEKVNMALREVLANITDPNTDWKLKRKLTVDMTLATGEDRELTEVTILAKTKLAPSKALAAKIVIGTDGKGGILASEYKKQIPGQSTMRVDEETGEVITTAEEKEIDLDGIRLVK</sequence>
<dbReference type="RefSeq" id="WP_272470930.1">
    <property type="nucleotide sequence ID" value="NZ_JAMRYU010000083.1"/>
</dbReference>
<comment type="caution">
    <text evidence="1">The sequence shown here is derived from an EMBL/GenBank/DDBJ whole genome shotgun (WGS) entry which is preliminary data.</text>
</comment>
<evidence type="ECO:0000313" key="2">
    <source>
        <dbReference type="Proteomes" id="UP001141183"/>
    </source>
</evidence>
<dbReference type="EMBL" id="JAMRYU010000083">
    <property type="protein sequence ID" value="MDC4242682.1"/>
    <property type="molecule type" value="Genomic_DNA"/>
</dbReference>
<evidence type="ECO:0008006" key="3">
    <source>
        <dbReference type="Google" id="ProtNLM"/>
    </source>
</evidence>
<organism evidence="1 2">
    <name type="scientific">Clostridium tertium</name>
    <dbReference type="NCBI Taxonomy" id="1559"/>
    <lineage>
        <taxon>Bacteria</taxon>
        <taxon>Bacillati</taxon>
        <taxon>Bacillota</taxon>
        <taxon>Clostridia</taxon>
        <taxon>Eubacteriales</taxon>
        <taxon>Clostridiaceae</taxon>
        <taxon>Clostridium</taxon>
    </lineage>
</organism>
<dbReference type="AlphaFoldDB" id="A0A9X3XST0"/>
<proteinExistence type="predicted"/>